<protein>
    <submittedName>
        <fullName evidence="1">Uncharacterized protein</fullName>
    </submittedName>
</protein>
<proteinExistence type="predicted"/>
<keyword evidence="2" id="KW-1185">Reference proteome</keyword>
<dbReference type="Proteomes" id="UP000008311">
    <property type="component" value="Unassembled WGS sequence"/>
</dbReference>
<organism evidence="1 2">
    <name type="scientific">Ricinus communis</name>
    <name type="common">Castor bean</name>
    <dbReference type="NCBI Taxonomy" id="3988"/>
    <lineage>
        <taxon>Eukaryota</taxon>
        <taxon>Viridiplantae</taxon>
        <taxon>Streptophyta</taxon>
        <taxon>Embryophyta</taxon>
        <taxon>Tracheophyta</taxon>
        <taxon>Spermatophyta</taxon>
        <taxon>Magnoliopsida</taxon>
        <taxon>eudicotyledons</taxon>
        <taxon>Gunneridae</taxon>
        <taxon>Pentapetalae</taxon>
        <taxon>rosids</taxon>
        <taxon>fabids</taxon>
        <taxon>Malpighiales</taxon>
        <taxon>Euphorbiaceae</taxon>
        <taxon>Acalyphoideae</taxon>
        <taxon>Acalypheae</taxon>
        <taxon>Ricinus</taxon>
    </lineage>
</organism>
<evidence type="ECO:0000313" key="2">
    <source>
        <dbReference type="Proteomes" id="UP000008311"/>
    </source>
</evidence>
<dbReference type="AlphaFoldDB" id="B9SX31"/>
<name>B9SX31_RICCO</name>
<dbReference type="InParanoid" id="B9SX31"/>
<sequence length="89" mass="9841">MVVLLCTSQPRPCLINCFLRMIRNLAASILHRRCSCMLSSRKLSCLALLASSGPRLAATPQPRRGRFLPLLPLLPCSRRLPQLTDADVA</sequence>
<reference evidence="2" key="1">
    <citation type="journal article" date="2010" name="Nat. Biotechnol.">
        <title>Draft genome sequence of the oilseed species Ricinus communis.</title>
        <authorList>
            <person name="Chan A.P."/>
            <person name="Crabtree J."/>
            <person name="Zhao Q."/>
            <person name="Lorenzi H."/>
            <person name="Orvis J."/>
            <person name="Puiu D."/>
            <person name="Melake-Berhan A."/>
            <person name="Jones K.M."/>
            <person name="Redman J."/>
            <person name="Chen G."/>
            <person name="Cahoon E.B."/>
            <person name="Gedil M."/>
            <person name="Stanke M."/>
            <person name="Haas B.J."/>
            <person name="Wortman J.R."/>
            <person name="Fraser-Liggett C.M."/>
            <person name="Ravel J."/>
            <person name="Rabinowicz P.D."/>
        </authorList>
    </citation>
    <scope>NUCLEOTIDE SEQUENCE [LARGE SCALE GENOMIC DNA]</scope>
    <source>
        <strain evidence="2">cv. Hale</strain>
    </source>
</reference>
<accession>B9SX31</accession>
<dbReference type="EMBL" id="EQ974215">
    <property type="protein sequence ID" value="EEF31841.1"/>
    <property type="molecule type" value="Genomic_DNA"/>
</dbReference>
<gene>
    <name evidence="1" type="ORF">RCOM_1267250</name>
</gene>
<evidence type="ECO:0000313" key="1">
    <source>
        <dbReference type="EMBL" id="EEF31841.1"/>
    </source>
</evidence>